<sequence>MGSLTCHAAMIAHVSPLVSNYSETLTTIQLASRIHRMRRKRFKFMGANAACGGEEGAKATGSSDVDPSSSEQSADTVIYVGPSEETDGEHPPVYIPSLNSGDNRCAMNKALRGSLVEQKLKSASRSVPASPQRSIPEEKASRKIPKPVSTRSSPARKAPEEQWVDGPKILKSRVSEARNIHRGREKRETWVDGPKGYGFMDTHKKNMIRQWVENQTAIVTRHHERPRQVTQPDRPSPSFPVSKVVPLEKLQCTGVEPEYIDDEEMEIEIIEIEEPMEPVPMQDCCLQVTEEDIALCMGELENPLPEVDQRAHPLRILSQENLTVVSTFADSMSVVNDFEKLIPRNGSLYKEMNEWQQRIESPVDLIARKCNYEQLSALQDLYQMRKAEMKPVSRCQSLMFSDFITGPPSDVDVNSIASEPAYLPGENGKFCDNCKGNLEQNDEMKMPWQKQDMTRFHGLRKFTSISSLRHPDGASNPNLRDICSREPGNGAESMDRKDDEEEIAVPPPLQSSMFTLNRDGYDNTKPLCSNSQELRNSHVQDSGSKGGQYCRADVERLDRGWDETLKSSQRLRHFKRDHKFVKAELTSARHRNLFSPLYVFSSCISRHNCES</sequence>
<dbReference type="SUPFAM" id="SSF52540">
    <property type="entry name" value="P-loop containing nucleoside triphosphate hydrolases"/>
    <property type="match status" value="1"/>
</dbReference>
<feature type="compositionally biased region" description="Polar residues" evidence="4">
    <location>
        <begin position="121"/>
        <end position="133"/>
    </location>
</feature>
<feature type="region of interest" description="Disordered" evidence="4">
    <location>
        <begin position="119"/>
        <end position="163"/>
    </location>
</feature>
<feature type="domain" description="Kinesin motor" evidence="5">
    <location>
        <begin position="1"/>
        <end position="37"/>
    </location>
</feature>
<protein>
    <recommendedName>
        <fullName evidence="5">Kinesin motor domain-containing protein</fullName>
    </recommendedName>
</protein>
<evidence type="ECO:0000256" key="2">
    <source>
        <dbReference type="ARBA" id="ARBA00023212"/>
    </source>
</evidence>
<dbReference type="InterPro" id="IPR001752">
    <property type="entry name" value="Kinesin_motor_dom"/>
</dbReference>
<comment type="similarity">
    <text evidence="3">Belongs to the TRAFAC class myosin-kinesin ATPase superfamily. Kinesin family.</text>
</comment>
<dbReference type="PROSITE" id="PS50067">
    <property type="entry name" value="KINESIN_MOTOR_2"/>
    <property type="match status" value="1"/>
</dbReference>
<keyword evidence="2" id="KW-0963">Cytoplasm</keyword>
<dbReference type="GO" id="GO:0003777">
    <property type="term" value="F:microtubule motor activity"/>
    <property type="evidence" value="ECO:0007669"/>
    <property type="project" value="InterPro"/>
</dbReference>
<dbReference type="GO" id="GO:0015630">
    <property type="term" value="C:microtubule cytoskeleton"/>
    <property type="evidence" value="ECO:0007669"/>
    <property type="project" value="UniProtKB-ARBA"/>
</dbReference>
<evidence type="ECO:0000313" key="7">
    <source>
        <dbReference type="Proteomes" id="UP001152798"/>
    </source>
</evidence>
<feature type="region of interest" description="Disordered" evidence="4">
    <location>
        <begin position="53"/>
        <end position="73"/>
    </location>
</feature>
<dbReference type="PANTHER" id="PTHR21608">
    <property type="entry name" value="KINESIN-LIKE PROTEIN CG14535"/>
    <property type="match status" value="1"/>
</dbReference>
<proteinExistence type="inferred from homology"/>
<dbReference type="InterPro" id="IPR027417">
    <property type="entry name" value="P-loop_NTPase"/>
</dbReference>
<organism evidence="6 7">
    <name type="scientific">Nezara viridula</name>
    <name type="common">Southern green stink bug</name>
    <name type="synonym">Cimex viridulus</name>
    <dbReference type="NCBI Taxonomy" id="85310"/>
    <lineage>
        <taxon>Eukaryota</taxon>
        <taxon>Metazoa</taxon>
        <taxon>Ecdysozoa</taxon>
        <taxon>Arthropoda</taxon>
        <taxon>Hexapoda</taxon>
        <taxon>Insecta</taxon>
        <taxon>Pterygota</taxon>
        <taxon>Neoptera</taxon>
        <taxon>Paraneoptera</taxon>
        <taxon>Hemiptera</taxon>
        <taxon>Heteroptera</taxon>
        <taxon>Panheteroptera</taxon>
        <taxon>Pentatomomorpha</taxon>
        <taxon>Pentatomoidea</taxon>
        <taxon>Pentatomidae</taxon>
        <taxon>Pentatominae</taxon>
        <taxon>Nezara</taxon>
    </lineage>
</organism>
<evidence type="ECO:0000256" key="1">
    <source>
        <dbReference type="ARBA" id="ARBA00004245"/>
    </source>
</evidence>
<comment type="caution">
    <text evidence="3">Lacks conserved residue(s) required for the propagation of feature annotation.</text>
</comment>
<dbReference type="GO" id="GO:0005524">
    <property type="term" value="F:ATP binding"/>
    <property type="evidence" value="ECO:0007669"/>
    <property type="project" value="InterPro"/>
</dbReference>
<feature type="region of interest" description="Disordered" evidence="4">
    <location>
        <begin position="467"/>
        <end position="498"/>
    </location>
</feature>
<evidence type="ECO:0000256" key="3">
    <source>
        <dbReference type="PROSITE-ProRule" id="PRU00283"/>
    </source>
</evidence>
<dbReference type="PANTHER" id="PTHR21608:SF7">
    <property type="entry name" value="KINESIN-LIKE PROTEIN CG14535"/>
    <property type="match status" value="1"/>
</dbReference>
<keyword evidence="2" id="KW-0206">Cytoskeleton</keyword>
<name>A0A9P0HS73_NEZVI</name>
<dbReference type="Proteomes" id="UP001152798">
    <property type="component" value="Chromosome 7"/>
</dbReference>
<dbReference type="GO" id="GO:0007018">
    <property type="term" value="P:microtubule-based movement"/>
    <property type="evidence" value="ECO:0007669"/>
    <property type="project" value="InterPro"/>
</dbReference>
<evidence type="ECO:0000313" key="6">
    <source>
        <dbReference type="EMBL" id="CAH1406777.1"/>
    </source>
</evidence>
<dbReference type="AlphaFoldDB" id="A0A9P0HS73"/>
<reference evidence="6" key="1">
    <citation type="submission" date="2022-01" db="EMBL/GenBank/DDBJ databases">
        <authorList>
            <person name="King R."/>
        </authorList>
    </citation>
    <scope>NUCLEOTIDE SEQUENCE</scope>
</reference>
<keyword evidence="7" id="KW-1185">Reference proteome</keyword>
<gene>
    <name evidence="6" type="ORF">NEZAVI_LOCUS14644</name>
</gene>
<evidence type="ECO:0000259" key="5">
    <source>
        <dbReference type="PROSITE" id="PS50067"/>
    </source>
</evidence>
<dbReference type="InterPro" id="IPR027640">
    <property type="entry name" value="Kinesin-like_fam"/>
</dbReference>
<comment type="subcellular location">
    <subcellularLocation>
        <location evidence="1">Cytoplasm</location>
        <location evidence="1">Cytoskeleton</location>
    </subcellularLocation>
</comment>
<accession>A0A9P0HS73</accession>
<dbReference type="GO" id="GO:0008017">
    <property type="term" value="F:microtubule binding"/>
    <property type="evidence" value="ECO:0007669"/>
    <property type="project" value="InterPro"/>
</dbReference>
<evidence type="ECO:0000256" key="4">
    <source>
        <dbReference type="SAM" id="MobiDB-lite"/>
    </source>
</evidence>
<dbReference type="EMBL" id="OV725083">
    <property type="protein sequence ID" value="CAH1406777.1"/>
    <property type="molecule type" value="Genomic_DNA"/>
</dbReference>